<dbReference type="GeneID" id="81628507"/>
<proteinExistence type="predicted"/>
<gene>
    <name evidence="1" type="ORF">N7539_008662</name>
</gene>
<organism evidence="1 2">
    <name type="scientific">Penicillium diatomitis</name>
    <dbReference type="NCBI Taxonomy" id="2819901"/>
    <lineage>
        <taxon>Eukaryota</taxon>
        <taxon>Fungi</taxon>
        <taxon>Dikarya</taxon>
        <taxon>Ascomycota</taxon>
        <taxon>Pezizomycotina</taxon>
        <taxon>Eurotiomycetes</taxon>
        <taxon>Eurotiomycetidae</taxon>
        <taxon>Eurotiales</taxon>
        <taxon>Aspergillaceae</taxon>
        <taxon>Penicillium</taxon>
    </lineage>
</organism>
<dbReference type="EMBL" id="JAPWDQ010000013">
    <property type="protein sequence ID" value="KAJ5472093.1"/>
    <property type="molecule type" value="Genomic_DNA"/>
</dbReference>
<reference evidence="1" key="2">
    <citation type="journal article" date="2023" name="IMA Fungus">
        <title>Comparative genomic study of the Penicillium genus elucidates a diverse pangenome and 15 lateral gene transfer events.</title>
        <authorList>
            <person name="Petersen C."/>
            <person name="Sorensen T."/>
            <person name="Nielsen M.R."/>
            <person name="Sondergaard T.E."/>
            <person name="Sorensen J.L."/>
            <person name="Fitzpatrick D.A."/>
            <person name="Frisvad J.C."/>
            <person name="Nielsen K.L."/>
        </authorList>
    </citation>
    <scope>NUCLEOTIDE SEQUENCE</scope>
    <source>
        <strain evidence="1">IBT 30728</strain>
    </source>
</reference>
<evidence type="ECO:0000313" key="1">
    <source>
        <dbReference type="EMBL" id="KAJ5472093.1"/>
    </source>
</evidence>
<dbReference type="AlphaFoldDB" id="A0A9W9WR37"/>
<dbReference type="Proteomes" id="UP001148312">
    <property type="component" value="Unassembled WGS sequence"/>
</dbReference>
<reference evidence="1" key="1">
    <citation type="submission" date="2022-12" db="EMBL/GenBank/DDBJ databases">
        <authorList>
            <person name="Petersen C."/>
        </authorList>
    </citation>
    <scope>NUCLEOTIDE SEQUENCE</scope>
    <source>
        <strain evidence="1">IBT 30728</strain>
    </source>
</reference>
<name>A0A9W9WR37_9EURO</name>
<accession>A0A9W9WR37</accession>
<sequence>MSQTTSDKPHLYEDDLSESADAERKIFAQWASSATFKKQADDFEIHDSDELGRKLSPFLEKLGLVGKGYSLVQIPGPKHAPFHYSKGDAFIIPIQILDNSPNASGKPLREGKRLYMKANHEVKIEPKLRLLFVLL</sequence>
<evidence type="ECO:0000313" key="2">
    <source>
        <dbReference type="Proteomes" id="UP001148312"/>
    </source>
</evidence>
<comment type="caution">
    <text evidence="1">The sequence shown here is derived from an EMBL/GenBank/DDBJ whole genome shotgun (WGS) entry which is preliminary data.</text>
</comment>
<keyword evidence="2" id="KW-1185">Reference proteome</keyword>
<dbReference type="RefSeq" id="XP_056786639.1">
    <property type="nucleotide sequence ID" value="XM_056938257.1"/>
</dbReference>
<protein>
    <submittedName>
        <fullName evidence="1">Uncharacterized protein</fullName>
    </submittedName>
</protein>